<evidence type="ECO:0000256" key="1">
    <source>
        <dbReference type="ARBA" id="ARBA00002639"/>
    </source>
</evidence>
<dbReference type="Proteomes" id="UP001281410">
    <property type="component" value="Unassembled WGS sequence"/>
</dbReference>
<dbReference type="AlphaFoldDB" id="A0AAE0AGE8"/>
<accession>A0AAE0AGE8</accession>
<name>A0AAE0AGE8_9ROSI</name>
<protein>
    <recommendedName>
        <fullName evidence="2">Adenosylhomocysteinase</fullName>
    </recommendedName>
    <alternativeName>
        <fullName evidence="3">S-adenosyl-L-homocysteine hydrolase</fullName>
    </alternativeName>
</protein>
<dbReference type="InterPro" id="IPR036770">
    <property type="entry name" value="Ankyrin_rpt-contain_sf"/>
</dbReference>
<comment type="caution">
    <text evidence="4">The sequence shown here is derived from an EMBL/GenBank/DDBJ whole genome shotgun (WGS) entry which is preliminary data.</text>
</comment>
<reference evidence="4" key="1">
    <citation type="journal article" date="2023" name="Plant J.">
        <title>Genome sequences and population genomics provide insights into the demographic history, inbreeding, and mutation load of two 'living fossil' tree species of Dipteronia.</title>
        <authorList>
            <person name="Feng Y."/>
            <person name="Comes H.P."/>
            <person name="Chen J."/>
            <person name="Zhu S."/>
            <person name="Lu R."/>
            <person name="Zhang X."/>
            <person name="Li P."/>
            <person name="Qiu J."/>
            <person name="Olsen K.M."/>
            <person name="Qiu Y."/>
        </authorList>
    </citation>
    <scope>NUCLEOTIDE SEQUENCE</scope>
    <source>
        <strain evidence="4">NBL</strain>
    </source>
</reference>
<dbReference type="PANTHER" id="PTHR23420:SF0">
    <property type="entry name" value="ADENOSYLHOMOCYSTEINASE"/>
    <property type="match status" value="1"/>
</dbReference>
<evidence type="ECO:0000256" key="3">
    <source>
        <dbReference type="ARBA" id="ARBA00033091"/>
    </source>
</evidence>
<evidence type="ECO:0000313" key="5">
    <source>
        <dbReference type="Proteomes" id="UP001281410"/>
    </source>
</evidence>
<sequence>MALHCLELADLGRRLIELAEVEMSAHMAYRAELVHSQPFKGVKITVSLHMTTHTAVLIETFTALGANVRWCPGSVFSTQDHVAATIALDSAAVFAWNGQTLREYWRCMERALDWGPDDDGGPDLILDDGGDLSLLIHEGKKAEEIYQENGKLPDPSSTNNAEFWVVLSIIKEGLKSDPKRREDAQTLMKALLLTNLEILDIGADNLPENPLILACKRRQLSVLEEIGRTKPEFYSQEDLKDGCTTFLRLACVKGDVEMVRTLVGLDSQLCLWEDKFSMIPLQMAVLHGHSVVIRELVFACPESLEKMTFLNETVFHLAAKNCQSDAFQVLLEETKKLNKQHLLEEEDHQGNTVLHITVSNQLIRVN</sequence>
<dbReference type="InterPro" id="IPR042172">
    <property type="entry name" value="Adenosylhomocyst_ase-like_sf"/>
</dbReference>
<dbReference type="SUPFAM" id="SSF52283">
    <property type="entry name" value="Formate/glycerate dehydrogenase catalytic domain-like"/>
    <property type="match status" value="1"/>
</dbReference>
<dbReference type="EMBL" id="JANJYJ010000004">
    <property type="protein sequence ID" value="KAK3217633.1"/>
    <property type="molecule type" value="Genomic_DNA"/>
</dbReference>
<dbReference type="InterPro" id="IPR000043">
    <property type="entry name" value="Adenosylhomocysteinase-like"/>
</dbReference>
<dbReference type="Pfam" id="PF05221">
    <property type="entry name" value="AdoHcyase"/>
    <property type="match status" value="1"/>
</dbReference>
<dbReference type="Gene3D" id="3.40.50.1480">
    <property type="entry name" value="Adenosylhomocysteinase-like"/>
    <property type="match status" value="1"/>
</dbReference>
<dbReference type="Pfam" id="PF12796">
    <property type="entry name" value="Ank_2"/>
    <property type="match status" value="1"/>
</dbReference>
<gene>
    <name evidence="4" type="ORF">Dsin_011603</name>
</gene>
<evidence type="ECO:0000256" key="2">
    <source>
        <dbReference type="ARBA" id="ARBA00022091"/>
    </source>
</evidence>
<dbReference type="SMART" id="SM00248">
    <property type="entry name" value="ANK"/>
    <property type="match status" value="3"/>
</dbReference>
<organism evidence="4 5">
    <name type="scientific">Dipteronia sinensis</name>
    <dbReference type="NCBI Taxonomy" id="43782"/>
    <lineage>
        <taxon>Eukaryota</taxon>
        <taxon>Viridiplantae</taxon>
        <taxon>Streptophyta</taxon>
        <taxon>Embryophyta</taxon>
        <taxon>Tracheophyta</taxon>
        <taxon>Spermatophyta</taxon>
        <taxon>Magnoliopsida</taxon>
        <taxon>eudicotyledons</taxon>
        <taxon>Gunneridae</taxon>
        <taxon>Pentapetalae</taxon>
        <taxon>rosids</taxon>
        <taxon>malvids</taxon>
        <taxon>Sapindales</taxon>
        <taxon>Sapindaceae</taxon>
        <taxon>Hippocastanoideae</taxon>
        <taxon>Acereae</taxon>
        <taxon>Dipteronia</taxon>
    </lineage>
</organism>
<evidence type="ECO:0000313" key="4">
    <source>
        <dbReference type="EMBL" id="KAK3217633.1"/>
    </source>
</evidence>
<proteinExistence type="predicted"/>
<comment type="function">
    <text evidence="1">Adenosylhomocysteine is a competitive inhibitor of S-adenosyl-L-methionine-dependent methyl transferase reactions; therefore adenosylhomocysteinase may play a key role in the control of methylations via regulation of the intracellular concentration of adenosylhomocysteine.</text>
</comment>
<dbReference type="Gene3D" id="1.25.40.20">
    <property type="entry name" value="Ankyrin repeat-containing domain"/>
    <property type="match status" value="1"/>
</dbReference>
<keyword evidence="5" id="KW-1185">Reference proteome</keyword>
<dbReference type="InterPro" id="IPR002110">
    <property type="entry name" value="Ankyrin_rpt"/>
</dbReference>
<dbReference type="GO" id="GO:0004013">
    <property type="term" value="F:adenosylhomocysteinase activity"/>
    <property type="evidence" value="ECO:0007669"/>
    <property type="project" value="TreeGrafter"/>
</dbReference>
<dbReference type="PANTHER" id="PTHR23420">
    <property type="entry name" value="ADENOSYLHOMOCYSTEINASE"/>
    <property type="match status" value="1"/>
</dbReference>
<dbReference type="GO" id="GO:0005829">
    <property type="term" value="C:cytosol"/>
    <property type="evidence" value="ECO:0007669"/>
    <property type="project" value="TreeGrafter"/>
</dbReference>
<dbReference type="SMART" id="SM00996">
    <property type="entry name" value="AdoHcyase"/>
    <property type="match status" value="1"/>
</dbReference>
<dbReference type="GO" id="GO:0033353">
    <property type="term" value="P:S-adenosylmethionine cycle"/>
    <property type="evidence" value="ECO:0007669"/>
    <property type="project" value="TreeGrafter"/>
</dbReference>
<dbReference type="SUPFAM" id="SSF48403">
    <property type="entry name" value="Ankyrin repeat"/>
    <property type="match status" value="1"/>
</dbReference>